<dbReference type="InParanoid" id="A0A409VSK4"/>
<name>A0A409VSK4_9AGAR</name>
<gene>
    <name evidence="1" type="ORF">CVT26_003653</name>
</gene>
<comment type="caution">
    <text evidence="1">The sequence shown here is derived from an EMBL/GenBank/DDBJ whole genome shotgun (WGS) entry which is preliminary data.</text>
</comment>
<evidence type="ECO:0000313" key="2">
    <source>
        <dbReference type="Proteomes" id="UP000284706"/>
    </source>
</evidence>
<proteinExistence type="predicted"/>
<keyword evidence="2" id="KW-1185">Reference proteome</keyword>
<evidence type="ECO:0000313" key="1">
    <source>
        <dbReference type="EMBL" id="PPQ69213.1"/>
    </source>
</evidence>
<dbReference type="AlphaFoldDB" id="A0A409VSK4"/>
<sequence>MFISLFITNPTADPSSEPCLERTMLLMILEAVIFKRQGARDEVGEFCYREGRHWILQYRRLVLQVLERAKNWVLET</sequence>
<dbReference type="Proteomes" id="UP000284706">
    <property type="component" value="Unassembled WGS sequence"/>
</dbReference>
<protein>
    <submittedName>
        <fullName evidence="1">Uncharacterized protein</fullName>
    </submittedName>
</protein>
<reference evidence="1 2" key="1">
    <citation type="journal article" date="2018" name="Evol. Lett.">
        <title>Horizontal gene cluster transfer increased hallucinogenic mushroom diversity.</title>
        <authorList>
            <person name="Reynolds H.T."/>
            <person name="Vijayakumar V."/>
            <person name="Gluck-Thaler E."/>
            <person name="Korotkin H.B."/>
            <person name="Matheny P.B."/>
            <person name="Slot J.C."/>
        </authorList>
    </citation>
    <scope>NUCLEOTIDE SEQUENCE [LARGE SCALE GENOMIC DNA]</scope>
    <source>
        <strain evidence="1 2">SRW20</strain>
    </source>
</reference>
<dbReference type="EMBL" id="NHYE01005578">
    <property type="protein sequence ID" value="PPQ69213.1"/>
    <property type="molecule type" value="Genomic_DNA"/>
</dbReference>
<accession>A0A409VSK4</accession>
<organism evidence="1 2">
    <name type="scientific">Gymnopilus dilepis</name>
    <dbReference type="NCBI Taxonomy" id="231916"/>
    <lineage>
        <taxon>Eukaryota</taxon>
        <taxon>Fungi</taxon>
        <taxon>Dikarya</taxon>
        <taxon>Basidiomycota</taxon>
        <taxon>Agaricomycotina</taxon>
        <taxon>Agaricomycetes</taxon>
        <taxon>Agaricomycetidae</taxon>
        <taxon>Agaricales</taxon>
        <taxon>Agaricineae</taxon>
        <taxon>Hymenogastraceae</taxon>
        <taxon>Gymnopilus</taxon>
    </lineage>
</organism>